<dbReference type="Proteomes" id="UP000474957">
    <property type="component" value="Unassembled WGS sequence"/>
</dbReference>
<keyword evidence="9 11" id="KW-0057">Aromatic amino acid biosynthesis</keyword>
<keyword evidence="11" id="KW-0963">Cytoplasm</keyword>
<dbReference type="GO" id="GO:0009073">
    <property type="term" value="P:aromatic amino acid family biosynthetic process"/>
    <property type="evidence" value="ECO:0007669"/>
    <property type="project" value="UniProtKB-KW"/>
</dbReference>
<dbReference type="EC" id="2.7.1.71" evidence="3 11"/>
<comment type="caution">
    <text evidence="11">Lacks conserved residue(s) required for the propagation of feature annotation.</text>
</comment>
<comment type="pathway">
    <text evidence="1 11">Metabolic intermediate biosynthesis; chorismate biosynthesis; chorismate from D-erythrose 4-phosphate and phosphoenolpyruvate: step 5/7.</text>
</comment>
<dbReference type="GO" id="GO:0004765">
    <property type="term" value="F:shikimate kinase activity"/>
    <property type="evidence" value="ECO:0007669"/>
    <property type="project" value="UniProtKB-UniRule"/>
</dbReference>
<evidence type="ECO:0000256" key="10">
    <source>
        <dbReference type="ARBA" id="ARBA00048567"/>
    </source>
</evidence>
<dbReference type="GO" id="GO:0005524">
    <property type="term" value="F:ATP binding"/>
    <property type="evidence" value="ECO:0007669"/>
    <property type="project" value="UniProtKB-UniRule"/>
</dbReference>
<evidence type="ECO:0000256" key="12">
    <source>
        <dbReference type="SAM" id="MobiDB-lite"/>
    </source>
</evidence>
<dbReference type="InterPro" id="IPR027417">
    <property type="entry name" value="P-loop_NTPase"/>
</dbReference>
<dbReference type="HAMAP" id="MF_00109">
    <property type="entry name" value="Shikimate_kinase"/>
    <property type="match status" value="1"/>
</dbReference>
<keyword evidence="6 11" id="KW-0547">Nucleotide-binding</keyword>
<feature type="binding site" evidence="11">
    <location>
        <position position="66"/>
    </location>
    <ligand>
        <name>substrate</name>
    </ligand>
</feature>
<dbReference type="InterPro" id="IPR023000">
    <property type="entry name" value="Shikimate_kinase_CS"/>
</dbReference>
<feature type="binding site" evidence="11">
    <location>
        <begin position="44"/>
        <end position="49"/>
    </location>
    <ligand>
        <name>ATP</name>
        <dbReference type="ChEBI" id="CHEBI:30616"/>
    </ligand>
</feature>
<dbReference type="CDD" id="cd00464">
    <property type="entry name" value="SK"/>
    <property type="match status" value="1"/>
</dbReference>
<comment type="subcellular location">
    <subcellularLocation>
        <location evidence="11">Cytoplasm</location>
    </subcellularLocation>
</comment>
<name>A0A6L5Z0E9_9RHOB</name>
<dbReference type="GO" id="GO:0008652">
    <property type="term" value="P:amino acid biosynthetic process"/>
    <property type="evidence" value="ECO:0007669"/>
    <property type="project" value="UniProtKB-KW"/>
</dbReference>
<evidence type="ECO:0000313" key="14">
    <source>
        <dbReference type="Proteomes" id="UP000474957"/>
    </source>
</evidence>
<evidence type="ECO:0000256" key="8">
    <source>
        <dbReference type="ARBA" id="ARBA00022840"/>
    </source>
</evidence>
<keyword evidence="11" id="KW-0460">Magnesium</keyword>
<comment type="function">
    <text evidence="11">Catalyzes the specific phosphorylation of the 3-hydroxyl group of shikimic acid using ATP as a cosubstrate.</text>
</comment>
<dbReference type="AlphaFoldDB" id="A0A6L5Z0E9"/>
<gene>
    <name evidence="11" type="primary">aroK</name>
    <name evidence="13" type="ORF">GE300_10385</name>
</gene>
<keyword evidence="8 11" id="KW-0067">ATP-binding</keyword>
<evidence type="ECO:0000256" key="2">
    <source>
        <dbReference type="ARBA" id="ARBA00006997"/>
    </source>
</evidence>
<comment type="subunit">
    <text evidence="11">Monomer.</text>
</comment>
<dbReference type="GO" id="GO:0005829">
    <property type="term" value="C:cytosol"/>
    <property type="evidence" value="ECO:0007669"/>
    <property type="project" value="TreeGrafter"/>
</dbReference>
<dbReference type="InterPro" id="IPR000623">
    <property type="entry name" value="Shikimate_kinase/TSH1"/>
</dbReference>
<dbReference type="GO" id="GO:0009423">
    <property type="term" value="P:chorismate biosynthetic process"/>
    <property type="evidence" value="ECO:0007669"/>
    <property type="project" value="UniProtKB-UniRule"/>
</dbReference>
<protein>
    <recommendedName>
        <fullName evidence="3 11">Shikimate kinase</fullName>
        <shortName evidence="11">SK</shortName>
        <ecNumber evidence="3 11">2.7.1.71</ecNumber>
    </recommendedName>
</protein>
<feature type="binding site" evidence="11">
    <location>
        <position position="90"/>
    </location>
    <ligand>
        <name>substrate</name>
    </ligand>
</feature>
<feature type="binding site" evidence="11">
    <location>
        <position position="112"/>
    </location>
    <ligand>
        <name>substrate</name>
    </ligand>
</feature>
<feature type="region of interest" description="Disordered" evidence="12">
    <location>
        <begin position="1"/>
        <end position="23"/>
    </location>
</feature>
<evidence type="ECO:0000256" key="9">
    <source>
        <dbReference type="ARBA" id="ARBA00023141"/>
    </source>
</evidence>
<dbReference type="SUPFAM" id="SSF52540">
    <property type="entry name" value="P-loop containing nucleoside triphosphate hydrolases"/>
    <property type="match status" value="1"/>
</dbReference>
<evidence type="ECO:0000256" key="4">
    <source>
        <dbReference type="ARBA" id="ARBA00022605"/>
    </source>
</evidence>
<proteinExistence type="inferred from homology"/>
<dbReference type="PANTHER" id="PTHR21087:SF16">
    <property type="entry name" value="SHIKIMATE KINASE 1, CHLOROPLASTIC"/>
    <property type="match status" value="1"/>
</dbReference>
<dbReference type="PROSITE" id="PS01128">
    <property type="entry name" value="SHIKIMATE_KINASE"/>
    <property type="match status" value="1"/>
</dbReference>
<comment type="caution">
    <text evidence="13">The sequence shown here is derived from an EMBL/GenBank/DDBJ whole genome shotgun (WGS) entry which is preliminary data.</text>
</comment>
<accession>A0A6L5Z0E9</accession>
<evidence type="ECO:0000256" key="6">
    <source>
        <dbReference type="ARBA" id="ARBA00022741"/>
    </source>
</evidence>
<keyword evidence="7 11" id="KW-0418">Kinase</keyword>
<dbReference type="PANTHER" id="PTHR21087">
    <property type="entry name" value="SHIKIMATE KINASE"/>
    <property type="match status" value="1"/>
</dbReference>
<evidence type="ECO:0000256" key="5">
    <source>
        <dbReference type="ARBA" id="ARBA00022679"/>
    </source>
</evidence>
<dbReference type="NCBIfam" id="NF010552">
    <property type="entry name" value="PRK13946.1"/>
    <property type="match status" value="1"/>
</dbReference>
<evidence type="ECO:0000313" key="13">
    <source>
        <dbReference type="EMBL" id="MSU90017.1"/>
    </source>
</evidence>
<sequence>METTPPFGLHQSPTERKHPPVTAATDHKVTVVLTRPLVLVGLMGAGKTSVGKRLAAILNVPFRDSDHEIEAAAGLEVREIFERFGEPYFRDGEARVIRRLLADAPGILATGGGAFMSEPLRQEIARSACSVWLDAELDTLWQRVKDRPTRPLLQQPEPRKVLAALLESRAPVYAGADVRVRSEPGLSHEQMARRILEGVRAHDLAHPGRPPALEKKTG</sequence>
<comment type="cofactor">
    <cofactor evidence="11">
        <name>Mg(2+)</name>
        <dbReference type="ChEBI" id="CHEBI:18420"/>
    </cofactor>
    <text evidence="11">Binds 1 Mg(2+) ion per subunit.</text>
</comment>
<organism evidence="13 14">
    <name type="scientific">Halovulum marinum</name>
    <dbReference type="NCBI Taxonomy" id="2662447"/>
    <lineage>
        <taxon>Bacteria</taxon>
        <taxon>Pseudomonadati</taxon>
        <taxon>Pseudomonadota</taxon>
        <taxon>Alphaproteobacteria</taxon>
        <taxon>Rhodobacterales</taxon>
        <taxon>Paracoccaceae</taxon>
        <taxon>Halovulum</taxon>
    </lineage>
</organism>
<feature type="binding site" evidence="11">
    <location>
        <position position="150"/>
    </location>
    <ligand>
        <name>ATP</name>
        <dbReference type="ChEBI" id="CHEBI:30616"/>
    </ligand>
</feature>
<dbReference type="UniPathway" id="UPA00053">
    <property type="reaction ID" value="UER00088"/>
</dbReference>
<keyword evidence="5 11" id="KW-0808">Transferase</keyword>
<dbReference type="EMBL" id="WIND01000006">
    <property type="protein sequence ID" value="MSU90017.1"/>
    <property type="molecule type" value="Genomic_DNA"/>
</dbReference>
<evidence type="ECO:0000256" key="7">
    <source>
        <dbReference type="ARBA" id="ARBA00022777"/>
    </source>
</evidence>
<comment type="catalytic activity">
    <reaction evidence="10 11">
        <text>shikimate + ATP = 3-phosphoshikimate + ADP + H(+)</text>
        <dbReference type="Rhea" id="RHEA:13121"/>
        <dbReference type="ChEBI" id="CHEBI:15378"/>
        <dbReference type="ChEBI" id="CHEBI:30616"/>
        <dbReference type="ChEBI" id="CHEBI:36208"/>
        <dbReference type="ChEBI" id="CHEBI:145989"/>
        <dbReference type="ChEBI" id="CHEBI:456216"/>
        <dbReference type="EC" id="2.7.1.71"/>
    </reaction>
</comment>
<evidence type="ECO:0000256" key="11">
    <source>
        <dbReference type="HAMAP-Rule" id="MF_00109"/>
    </source>
</evidence>
<comment type="similarity">
    <text evidence="2 11">Belongs to the shikimate kinase family.</text>
</comment>
<keyword evidence="14" id="KW-1185">Reference proteome</keyword>
<dbReference type="GO" id="GO:0000287">
    <property type="term" value="F:magnesium ion binding"/>
    <property type="evidence" value="ECO:0007669"/>
    <property type="project" value="UniProtKB-UniRule"/>
</dbReference>
<keyword evidence="11" id="KW-0479">Metal-binding</keyword>
<keyword evidence="4 11" id="KW-0028">Amino-acid biosynthesis</keyword>
<evidence type="ECO:0000256" key="1">
    <source>
        <dbReference type="ARBA" id="ARBA00004842"/>
    </source>
</evidence>
<dbReference type="PRINTS" id="PR01100">
    <property type="entry name" value="SHIKIMTKNASE"/>
</dbReference>
<dbReference type="Gene3D" id="3.40.50.300">
    <property type="entry name" value="P-loop containing nucleotide triphosphate hydrolases"/>
    <property type="match status" value="1"/>
</dbReference>
<dbReference type="RefSeq" id="WP_154446500.1">
    <property type="nucleotide sequence ID" value="NZ_WIND01000006.1"/>
</dbReference>
<feature type="binding site" evidence="11">
    <location>
        <position position="169"/>
    </location>
    <ligand>
        <name>substrate</name>
    </ligand>
</feature>
<dbReference type="InterPro" id="IPR031322">
    <property type="entry name" value="Shikimate/glucono_kinase"/>
</dbReference>
<dbReference type="Pfam" id="PF01202">
    <property type="entry name" value="SKI"/>
    <property type="match status" value="1"/>
</dbReference>
<reference evidence="13 14" key="1">
    <citation type="submission" date="2019-10" db="EMBL/GenBank/DDBJ databases">
        <title>Cognatihalovulum marinum gen. nov. sp. nov., a new member of the family Rhodobacteraceae isolated from deep seawater of the Northwest Indian Ocean.</title>
        <authorList>
            <person name="Ruan C."/>
            <person name="Wang J."/>
            <person name="Zheng X."/>
            <person name="Song L."/>
            <person name="Zhu Y."/>
            <person name="Huang Y."/>
            <person name="Lu Z."/>
            <person name="Du W."/>
            <person name="Huang L."/>
            <person name="Dai X."/>
        </authorList>
    </citation>
    <scope>NUCLEOTIDE SEQUENCE [LARGE SCALE GENOMIC DNA]</scope>
    <source>
        <strain evidence="13 14">2CG4</strain>
    </source>
</reference>
<evidence type="ECO:0000256" key="3">
    <source>
        <dbReference type="ARBA" id="ARBA00012154"/>
    </source>
</evidence>
<feature type="binding site" evidence="11">
    <location>
        <position position="48"/>
    </location>
    <ligand>
        <name>Mg(2+)</name>
        <dbReference type="ChEBI" id="CHEBI:18420"/>
    </ligand>
</feature>